<dbReference type="InterPro" id="IPR011761">
    <property type="entry name" value="ATP-grasp"/>
</dbReference>
<organism evidence="3 4">
    <name type="scientific">Eggerthella guodeyinii</name>
    <dbReference type="NCBI Taxonomy" id="2690837"/>
    <lineage>
        <taxon>Bacteria</taxon>
        <taxon>Bacillati</taxon>
        <taxon>Actinomycetota</taxon>
        <taxon>Coriobacteriia</taxon>
        <taxon>Eggerthellales</taxon>
        <taxon>Eggerthellaceae</taxon>
        <taxon>Eggerthella</taxon>
    </lineage>
</organism>
<reference evidence="4" key="1">
    <citation type="submission" date="2019-08" db="EMBL/GenBank/DDBJ databases">
        <title>Arthrobacter sp. nov., isolated from plateau pika and Tibetan wild ass.</title>
        <authorList>
            <person name="Ge Y."/>
        </authorList>
    </citation>
    <scope>NUCLEOTIDE SEQUENCE [LARGE SCALE GENOMIC DNA]</scope>
    <source>
        <strain evidence="4">HF-4214</strain>
    </source>
</reference>
<evidence type="ECO:0000313" key="4">
    <source>
        <dbReference type="Proteomes" id="UP000438093"/>
    </source>
</evidence>
<dbReference type="PROSITE" id="PS50975">
    <property type="entry name" value="ATP_GRASP"/>
    <property type="match status" value="1"/>
</dbReference>
<feature type="domain" description="ATP-grasp" evidence="2">
    <location>
        <begin position="111"/>
        <end position="293"/>
    </location>
</feature>
<dbReference type="EMBL" id="VTFY01000021">
    <property type="protein sequence ID" value="MRX84072.1"/>
    <property type="molecule type" value="Genomic_DNA"/>
</dbReference>
<comment type="caution">
    <text evidence="3">The sequence shown here is derived from an EMBL/GenBank/DDBJ whole genome shotgun (WGS) entry which is preliminary data.</text>
</comment>
<dbReference type="GO" id="GO:0046872">
    <property type="term" value="F:metal ion binding"/>
    <property type="evidence" value="ECO:0007669"/>
    <property type="project" value="InterPro"/>
</dbReference>
<protein>
    <submittedName>
        <fullName evidence="3">ATP-grasp domain-containing protein</fullName>
    </submittedName>
</protein>
<dbReference type="Gene3D" id="3.30.470.20">
    <property type="entry name" value="ATP-grasp fold, B domain"/>
    <property type="match status" value="1"/>
</dbReference>
<evidence type="ECO:0000313" key="3">
    <source>
        <dbReference type="EMBL" id="MRX84072.1"/>
    </source>
</evidence>
<dbReference type="SUPFAM" id="SSF56059">
    <property type="entry name" value="Glutathione synthetase ATP-binding domain-like"/>
    <property type="match status" value="1"/>
</dbReference>
<name>A0A6N7RSM9_9ACTN</name>
<keyword evidence="1" id="KW-0547">Nucleotide-binding</keyword>
<dbReference type="AlphaFoldDB" id="A0A6N7RSM9"/>
<evidence type="ECO:0000256" key="1">
    <source>
        <dbReference type="PROSITE-ProRule" id="PRU00409"/>
    </source>
</evidence>
<keyword evidence="1" id="KW-0067">ATP-binding</keyword>
<dbReference type="Proteomes" id="UP000438093">
    <property type="component" value="Unassembled WGS sequence"/>
</dbReference>
<proteinExistence type="predicted"/>
<gene>
    <name evidence="3" type="ORF">GJG86_16470</name>
</gene>
<accession>A0A6N7RSM9</accession>
<dbReference type="GO" id="GO:0005524">
    <property type="term" value="F:ATP binding"/>
    <property type="evidence" value="ECO:0007669"/>
    <property type="project" value="UniProtKB-UniRule"/>
</dbReference>
<evidence type="ECO:0000259" key="2">
    <source>
        <dbReference type="PROSITE" id="PS50975"/>
    </source>
</evidence>
<keyword evidence="4" id="KW-1185">Reference proteome</keyword>
<sequence length="364" mass="41698">MEHYNPLGVIRSLGQNGIRPDYIAIKYKSTVASCSKYVATAHFVDSVEEAYEVLVSKYGQEKELKPFVITTDDDVESFLDLHYDDLKDRFIFFNSGAPGITTRYMDKKAILDLAEKHGFKVLKTIVTERGTVPKNLEYPIITKSISPNVGGWKSDVHICGSEDELRKAFEHILSPHVLIQKYIDKENELCIDGFSVDQGRSLFTPMYTTYNYNIAGYYSPYMTVHEFDLTDIGKGIGGMISEIGFEGIFEAEFLIDKDGSVYFSEINFRNSTWSYVATKLGMPIPLLWAESMMSKTIPERYYTAVPDGFTAMVEPIDHKKRVLEGTTDLADWLSDYRNTDCLFYQDDQDPEPFREMVRNWERLS</sequence>